<organism evidence="1 2">
    <name type="scientific">Propioniciclava sinopodophylli</name>
    <dbReference type="NCBI Taxonomy" id="1837344"/>
    <lineage>
        <taxon>Bacteria</taxon>
        <taxon>Bacillati</taxon>
        <taxon>Actinomycetota</taxon>
        <taxon>Actinomycetes</taxon>
        <taxon>Propionibacteriales</taxon>
        <taxon>Propionibacteriaceae</taxon>
        <taxon>Propioniciclava</taxon>
    </lineage>
</organism>
<evidence type="ECO:0000313" key="1">
    <source>
        <dbReference type="EMBL" id="TBT83139.1"/>
    </source>
</evidence>
<dbReference type="Proteomes" id="UP000292373">
    <property type="component" value="Unassembled WGS sequence"/>
</dbReference>
<protein>
    <submittedName>
        <fullName evidence="1">2-nitropropane dioxygenase</fullName>
    </submittedName>
</protein>
<dbReference type="EMBL" id="SDMQ01000014">
    <property type="protein sequence ID" value="TBT83139.1"/>
    <property type="molecule type" value="Genomic_DNA"/>
</dbReference>
<keyword evidence="2" id="KW-1185">Reference proteome</keyword>
<proteinExistence type="predicted"/>
<evidence type="ECO:0000313" key="2">
    <source>
        <dbReference type="Proteomes" id="UP000292373"/>
    </source>
</evidence>
<sequence length="303" mass="32816">MPLLAGVPLAAATLQVIADDAGVDVLHIKGAAVDDALLARRTVTDPETGAVTTRLVPRSSVDADVLVRPSHVKRFFAAMSAHRWTMVYRFEDGSAFEHASTWIRPGVCHADIHRTFPGIGLAAEQAFDALWADHHTIDLAGHPCAVPSLAGQRLILILHAVRGGDLTSRDIELAWTDASADERAAVDALAARLHAQVALAAGTGRLEDHRDHRAYPLWKALSGGDTSRTLLWWARVRAQPDPWLALRTAVHLVAPKRDRLQRELGHKPDALQIAKAWGHQLGLAASELGRLAGRAAARARRAR</sequence>
<accession>A0A4Q9KBG4</accession>
<dbReference type="AlphaFoldDB" id="A0A4Q9KBG4"/>
<dbReference type="OrthoDB" id="3782133at2"/>
<keyword evidence="1" id="KW-0560">Oxidoreductase</keyword>
<keyword evidence="1" id="KW-0223">Dioxygenase</keyword>
<name>A0A4Q9KBG4_9ACTN</name>
<gene>
    <name evidence="1" type="ORF">ET989_12550</name>
</gene>
<reference evidence="1 2" key="1">
    <citation type="submission" date="2019-01" db="EMBL/GenBank/DDBJ databases">
        <title>Lactibacter flavus gen. nov., sp. nov., a novel bacterium of the family Propionibacteriaceae isolated from raw milk and dairy products.</title>
        <authorList>
            <person name="Huptas C."/>
            <person name="Wenning M."/>
            <person name="Breitenwieser F."/>
            <person name="Doll E."/>
            <person name="Von Neubeck M."/>
            <person name="Busse H.-J."/>
            <person name="Scherer S."/>
        </authorList>
    </citation>
    <scope>NUCLEOTIDE SEQUENCE [LARGE SCALE GENOMIC DNA]</scope>
    <source>
        <strain evidence="1 2">KCTC 33808</strain>
    </source>
</reference>
<comment type="caution">
    <text evidence="1">The sequence shown here is derived from an EMBL/GenBank/DDBJ whole genome shotgun (WGS) entry which is preliminary data.</text>
</comment>
<dbReference type="GO" id="GO:0051213">
    <property type="term" value="F:dioxygenase activity"/>
    <property type="evidence" value="ECO:0007669"/>
    <property type="project" value="UniProtKB-KW"/>
</dbReference>